<comment type="caution">
    <text evidence="8">The sequence shown here is derived from an EMBL/GenBank/DDBJ whole genome shotgun (WGS) entry which is preliminary data.</text>
</comment>
<dbReference type="OrthoDB" id="7183442at2"/>
<evidence type="ECO:0000256" key="5">
    <source>
        <dbReference type="ARBA" id="ARBA00022842"/>
    </source>
</evidence>
<dbReference type="SUPFAM" id="SSF55811">
    <property type="entry name" value="Nudix"/>
    <property type="match status" value="1"/>
</dbReference>
<accession>A0A4R8UBG0</accession>
<dbReference type="InterPro" id="IPR000086">
    <property type="entry name" value="NUDIX_hydrolase_dom"/>
</dbReference>
<dbReference type="Proteomes" id="UP000297866">
    <property type="component" value="Unassembled WGS sequence"/>
</dbReference>
<dbReference type="GO" id="GO:0016818">
    <property type="term" value="F:hydrolase activity, acting on acid anhydrides, in phosphorus-containing anhydrides"/>
    <property type="evidence" value="ECO:0007669"/>
    <property type="project" value="InterPro"/>
</dbReference>
<dbReference type="AlphaFoldDB" id="A0A4R8UBG0"/>
<proteinExistence type="predicted"/>
<evidence type="ECO:0000256" key="1">
    <source>
        <dbReference type="ARBA" id="ARBA00001936"/>
    </source>
</evidence>
<evidence type="ECO:0000256" key="3">
    <source>
        <dbReference type="ARBA" id="ARBA00022723"/>
    </source>
</evidence>
<feature type="domain" description="Nudix hydrolase" evidence="7">
    <location>
        <begin position="60"/>
        <end position="205"/>
    </location>
</feature>
<dbReference type="InterPro" id="IPR039121">
    <property type="entry name" value="NUDT19"/>
</dbReference>
<dbReference type="PANTHER" id="PTHR12318">
    <property type="entry name" value="TESTOSTERONE-REGULATED PROTEIN RP2"/>
    <property type="match status" value="1"/>
</dbReference>
<comment type="cofactor">
    <cofactor evidence="1">
        <name>Mn(2+)</name>
        <dbReference type="ChEBI" id="CHEBI:29035"/>
    </cofactor>
</comment>
<evidence type="ECO:0000259" key="7">
    <source>
        <dbReference type="PROSITE" id="PS51462"/>
    </source>
</evidence>
<dbReference type="GO" id="GO:0046872">
    <property type="term" value="F:metal ion binding"/>
    <property type="evidence" value="ECO:0007669"/>
    <property type="project" value="UniProtKB-KW"/>
</dbReference>
<keyword evidence="3" id="KW-0479">Metal-binding</keyword>
<keyword evidence="6" id="KW-0464">Manganese</keyword>
<gene>
    <name evidence="8" type="ORF">E3O23_13820</name>
</gene>
<reference evidence="8 9" key="1">
    <citation type="submission" date="2019-03" db="EMBL/GenBank/DDBJ databases">
        <title>Genomics of glacier-inhabiting Cryobacterium strains.</title>
        <authorList>
            <person name="Liu Q."/>
            <person name="Xin Y.-H."/>
        </authorList>
    </citation>
    <scope>NUCLEOTIDE SEQUENCE [LARGE SCALE GENOMIC DNA]</scope>
    <source>
        <strain evidence="8 9">Sr47</strain>
    </source>
</reference>
<dbReference type="InterPro" id="IPR015797">
    <property type="entry name" value="NUDIX_hydrolase-like_dom_sf"/>
</dbReference>
<evidence type="ECO:0000256" key="4">
    <source>
        <dbReference type="ARBA" id="ARBA00022801"/>
    </source>
</evidence>
<evidence type="ECO:0000256" key="6">
    <source>
        <dbReference type="ARBA" id="ARBA00023211"/>
    </source>
</evidence>
<evidence type="ECO:0000256" key="2">
    <source>
        <dbReference type="ARBA" id="ARBA00001946"/>
    </source>
</evidence>
<name>A0A4R8UBG0_9MICO</name>
<keyword evidence="9" id="KW-1185">Reference proteome</keyword>
<dbReference type="PROSITE" id="PS51462">
    <property type="entry name" value="NUDIX"/>
    <property type="match status" value="1"/>
</dbReference>
<comment type="cofactor">
    <cofactor evidence="2">
        <name>Mg(2+)</name>
        <dbReference type="ChEBI" id="CHEBI:18420"/>
    </cofactor>
</comment>
<dbReference type="Gene3D" id="3.90.79.10">
    <property type="entry name" value="Nucleoside Triphosphate Pyrophosphohydrolase"/>
    <property type="match status" value="2"/>
</dbReference>
<keyword evidence="5" id="KW-0460">Magnesium</keyword>
<evidence type="ECO:0000313" key="9">
    <source>
        <dbReference type="Proteomes" id="UP000297866"/>
    </source>
</evidence>
<protein>
    <submittedName>
        <fullName evidence="8">NUDIX hydrolase</fullName>
    </submittedName>
</protein>
<dbReference type="PANTHER" id="PTHR12318:SF0">
    <property type="entry name" value="ACYL-COENZYME A DIPHOSPHATASE NUDT19"/>
    <property type="match status" value="1"/>
</dbReference>
<dbReference type="Pfam" id="PF00293">
    <property type="entry name" value="NUDIX"/>
    <property type="match status" value="1"/>
</dbReference>
<dbReference type="EMBL" id="SOEZ01000067">
    <property type="protein sequence ID" value="TFB48280.1"/>
    <property type="molecule type" value="Genomic_DNA"/>
</dbReference>
<keyword evidence="4 8" id="KW-0378">Hydrolase</keyword>
<organism evidence="8 9">
    <name type="scientific">Cryobacterium tagatosivorans</name>
    <dbReference type="NCBI Taxonomy" id="1259199"/>
    <lineage>
        <taxon>Bacteria</taxon>
        <taxon>Bacillati</taxon>
        <taxon>Actinomycetota</taxon>
        <taxon>Actinomycetes</taxon>
        <taxon>Micrococcales</taxon>
        <taxon>Microbacteriaceae</taxon>
        <taxon>Cryobacterium</taxon>
    </lineage>
</organism>
<evidence type="ECO:0000313" key="8">
    <source>
        <dbReference type="EMBL" id="TFB48280.1"/>
    </source>
</evidence>
<sequence length="278" mass="30080">MLLRVLPRGPGFPLFPMPGSLPPQLRGPDAGGVIPPIGKSPRWPIVVDMRPSESPEPATPAEPAATVILLRDSARGVEVLLLERPHHRGSFAGAWVFPGGRVDPEDAALSAPGDDQAAARQAAARETLEETGLTVTVDALVTVARWTPSETQARRFQTWFYYAKAPGDPVVLNPDESVDHIWISPAEALDRHASGRFRLAPPTWVSLSALVGTSSAEDALARARAADPEYFASRFHADPLVVVWEGDVSFGAPELVDAEGPRHRLDMTGLPWRYQRSS</sequence>
<dbReference type="CDD" id="cd18870">
    <property type="entry name" value="NUDIX_AcylCoAdiphos_Nudt19"/>
    <property type="match status" value="1"/>
</dbReference>